<name>G7DTK2_MIXOS</name>
<dbReference type="HOGENOM" id="CLU_669180_0_0_1"/>
<comment type="caution">
    <text evidence="1">The sequence shown here is derived from an EMBL/GenBank/DDBJ whole genome shotgun (WGS) entry which is preliminary data.</text>
</comment>
<dbReference type="AlphaFoldDB" id="G7DTK2"/>
<dbReference type="OrthoDB" id="311172at2759"/>
<dbReference type="Gene3D" id="3.30.420.40">
    <property type="match status" value="2"/>
</dbReference>
<protein>
    <recommendedName>
        <fullName evidence="3">N-acetyl-D-glucosamine kinase</fullName>
    </recommendedName>
</protein>
<sequence>MRLDKIWVILSSDVAETVDRFVKAESEGARSLALPPGIADQLTATQTKAVLAVDGGASKTKIHIIAADGETIAQDFPHCANPVASTWTKALVSIIFVLGYVRPDLQITKAWFGISGLDSTATISKMRAILAELLSVPVSCPDLFVTNDTALLGTTIHTAFAGETAKPLHDEIVDRTGAAPQVKHAIALIAGTGSNACALSTVPPQGDRGRTPLPSGLYEIGQTGGHGHLFGDEGSGWWIGREAIRATLAEVEVHAAARPPAPPFSLTAQLVLNAYGTFKEPSKLIDCIYDFEDTKAVKAAAAALCKPILAIWSRCPVAIRIAESAAGHLANSGYKLMLRHKLNPTNTLICGAGGLWLCNDFVHLVTYKFAEREELQPMSITVAHDPAEEAAQHLARKHLPARALPPDLRRR</sequence>
<dbReference type="SUPFAM" id="SSF53067">
    <property type="entry name" value="Actin-like ATPase domain"/>
    <property type="match status" value="2"/>
</dbReference>
<dbReference type="InterPro" id="IPR052519">
    <property type="entry name" value="Euk-type_GlcNAc_Kinase"/>
</dbReference>
<dbReference type="PANTHER" id="PTHR43190:SF3">
    <property type="entry name" value="N-ACETYL-D-GLUCOSAMINE KINASE"/>
    <property type="match status" value="1"/>
</dbReference>
<reference evidence="1 2" key="2">
    <citation type="journal article" date="2012" name="Open Biol.">
        <title>Characteristics of nucleosomes and linker DNA regions on the genome of the basidiomycete Mixia osmundae revealed by mono- and dinucleosome mapping.</title>
        <authorList>
            <person name="Nishida H."/>
            <person name="Kondo S."/>
            <person name="Matsumoto T."/>
            <person name="Suzuki Y."/>
            <person name="Yoshikawa H."/>
            <person name="Taylor T.D."/>
            <person name="Sugiyama J."/>
        </authorList>
    </citation>
    <scope>NUCLEOTIDE SEQUENCE [LARGE SCALE GENOMIC DNA]</scope>
    <source>
        <strain evidence="2">CBS 9802 / IAM 14324 / JCM 22182 / KY 12970</strain>
    </source>
</reference>
<keyword evidence="2" id="KW-1185">Reference proteome</keyword>
<dbReference type="EMBL" id="BABT02000025">
    <property type="protein sequence ID" value="GAA93849.1"/>
    <property type="molecule type" value="Genomic_DNA"/>
</dbReference>
<reference evidence="1 2" key="1">
    <citation type="journal article" date="2011" name="J. Gen. Appl. Microbiol.">
        <title>Draft genome sequencing of the enigmatic basidiomycete Mixia osmundae.</title>
        <authorList>
            <person name="Nishida H."/>
            <person name="Nagatsuka Y."/>
            <person name="Sugiyama J."/>
        </authorList>
    </citation>
    <scope>NUCLEOTIDE SEQUENCE [LARGE SCALE GENOMIC DNA]</scope>
    <source>
        <strain evidence="2">CBS 9802 / IAM 14324 / JCM 22182 / KY 12970</strain>
    </source>
</reference>
<dbReference type="RefSeq" id="XP_014571389.1">
    <property type="nucleotide sequence ID" value="XM_014715903.1"/>
</dbReference>
<evidence type="ECO:0008006" key="3">
    <source>
        <dbReference type="Google" id="ProtNLM"/>
    </source>
</evidence>
<accession>G7DTK2</accession>
<dbReference type="OMA" id="CGNCATL"/>
<evidence type="ECO:0000313" key="1">
    <source>
        <dbReference type="EMBL" id="GAA93849.1"/>
    </source>
</evidence>
<dbReference type="InterPro" id="IPR043129">
    <property type="entry name" value="ATPase_NBD"/>
</dbReference>
<evidence type="ECO:0000313" key="2">
    <source>
        <dbReference type="Proteomes" id="UP000009131"/>
    </source>
</evidence>
<dbReference type="PANTHER" id="PTHR43190">
    <property type="entry name" value="N-ACETYL-D-GLUCOSAMINE KINASE"/>
    <property type="match status" value="1"/>
</dbReference>
<organism evidence="1 2">
    <name type="scientific">Mixia osmundae (strain CBS 9802 / IAM 14324 / JCM 22182 / KY 12970)</name>
    <dbReference type="NCBI Taxonomy" id="764103"/>
    <lineage>
        <taxon>Eukaryota</taxon>
        <taxon>Fungi</taxon>
        <taxon>Dikarya</taxon>
        <taxon>Basidiomycota</taxon>
        <taxon>Pucciniomycotina</taxon>
        <taxon>Mixiomycetes</taxon>
        <taxon>Mixiales</taxon>
        <taxon>Mixiaceae</taxon>
        <taxon>Mixia</taxon>
    </lineage>
</organism>
<dbReference type="STRING" id="764103.G7DTK2"/>
<dbReference type="eggNOG" id="ENOG502S9A8">
    <property type="taxonomic scope" value="Eukaryota"/>
</dbReference>
<dbReference type="Proteomes" id="UP000009131">
    <property type="component" value="Unassembled WGS sequence"/>
</dbReference>
<gene>
    <name evidence="1" type="primary">Mo00495</name>
    <name evidence="1" type="ORF">E5Q_00495</name>
</gene>
<proteinExistence type="predicted"/>
<dbReference type="InParanoid" id="G7DTK2"/>